<protein>
    <submittedName>
        <fullName evidence="3">Uncharacterized protein</fullName>
    </submittedName>
</protein>
<evidence type="ECO:0000256" key="1">
    <source>
        <dbReference type="SAM" id="MobiDB-lite"/>
    </source>
</evidence>
<feature type="region of interest" description="Disordered" evidence="1">
    <location>
        <begin position="20"/>
        <end position="113"/>
    </location>
</feature>
<proteinExistence type="predicted"/>
<gene>
    <name evidence="3" type="ORF">AMS68_003803</name>
</gene>
<feature type="chain" id="PRO_5026166785" evidence="2">
    <location>
        <begin position="20"/>
        <end position="1089"/>
    </location>
</feature>
<dbReference type="AlphaFoldDB" id="A0A6H0XUD0"/>
<evidence type="ECO:0000256" key="2">
    <source>
        <dbReference type="SAM" id="SignalP"/>
    </source>
</evidence>
<feature type="region of interest" description="Disordered" evidence="1">
    <location>
        <begin position="158"/>
        <end position="177"/>
    </location>
</feature>
<reference evidence="3 4" key="1">
    <citation type="journal article" date="2016" name="Sci. Rep.">
        <title>Peltaster fructicola genome reveals evolution from an invasive phytopathogen to an ectophytic parasite.</title>
        <authorList>
            <person name="Xu C."/>
            <person name="Chen H."/>
            <person name="Gleason M.L."/>
            <person name="Xu J.R."/>
            <person name="Liu H."/>
            <person name="Zhang R."/>
            <person name="Sun G."/>
        </authorList>
    </citation>
    <scope>NUCLEOTIDE SEQUENCE [LARGE SCALE GENOMIC DNA]</scope>
    <source>
        <strain evidence="3 4">LNHT1506</strain>
    </source>
</reference>
<accession>A0A6H0XUD0</accession>
<keyword evidence="4" id="KW-1185">Reference proteome</keyword>
<organism evidence="3 4">
    <name type="scientific">Peltaster fructicola</name>
    <dbReference type="NCBI Taxonomy" id="286661"/>
    <lineage>
        <taxon>Eukaryota</taxon>
        <taxon>Fungi</taxon>
        <taxon>Dikarya</taxon>
        <taxon>Ascomycota</taxon>
        <taxon>Pezizomycotina</taxon>
        <taxon>Dothideomycetes</taxon>
        <taxon>Dothideomycetes incertae sedis</taxon>
        <taxon>Peltaster</taxon>
    </lineage>
</organism>
<sequence>MVQVKSFVVVPLLAAAVAAAPVNPPSTGPDVAAEKRDAHHNHQWQGQGFQGPPQGFQGPPQGFQGRPQGRPMGPQMNMPAGMPAGAPAGPQQQAAPQQQQAAQTQQTTDQVAARDAEAGWGNYQGAPQGFPVGRPNMGRPSYYEHQQARDAEAAWGNYQGAPQGVPAGRPNMGFPSYYNHQQARDAKNGKISGNLGKIADATEIAKNLAGIVQAREAKIPLHYGVPVNTRPNYRIGTVVEARDPTVASALKSVPWGKVLDGASSVSTIVNNLVSTVQGIIHPSSKMVRDAAKGKVDYGKILDGASSVSTIANNLVGIVQGIKGSKLKARAQEVTPEQMQQLEDALNQLAQQTKVAAREAKVNVSGILHGIGNVGTIIGNIVGAVSQRDTDLPASMVAQLEQAAADLDAATGVVAREIAEGSPEMQELEKALNDFATQHGISTRDANFLDTLKGIFGKIFGKRDIDENSPEVAELEKALNDYAAQNGISTRDANFLDTLKGIFGKIFGKRAIDENSPEVAELEKALKDFAAQNGIQTRDAGFLDTLKGIFSKIFGKRDAEAADDLAEFQAALESLADENGNLNARDAGFLDTIKGIFSKIFGKRDIQSSPEYAAFEKAVNDFAAENPHLSARDAGFLDTLKGIFSKIFGKRDVDENSPEMKELEAALKQLAAENPSLSTRDAGFLDTIKGIFSKIFGKRDVDENSPEMQAFKAAVEQFANENGQISTRDAGFLDTIKGIFTKIFGKRDISDSDMAELQSAVESALSESSLAAREAEAGWGSIISTGISLISSLFSGNKKQSRDIQDMPEMKAFQAAVNDMVASGHLNTREPGWGSIISTGISLLTSLFSGNKKQSRDVADMPEMQAFKAAVDDMMASGQLNARDPGWGSIISTGISLLTSLFSGNKKQSRDVAESPEMQAFQAAINDAVASGELSTRDAGWGSIISTGISILTSLFHKRDVSDSDVIAALQSMAGAYESNGELSARGLEVPSDVLDNLSSMIDGMADSDLATREAGWGSIISTGISLLSSLFSGNKQQQQPKQQRDAADPSELCPVWKSLFEQGCAGWSASASAPTDQCSVWNEAIKTQC</sequence>
<feature type="signal peptide" evidence="2">
    <location>
        <begin position="1"/>
        <end position="19"/>
    </location>
</feature>
<name>A0A6H0XUD0_9PEZI</name>
<dbReference type="Proteomes" id="UP000503462">
    <property type="component" value="Chromosome 2"/>
</dbReference>
<feature type="compositionally biased region" description="Low complexity" evidence="1">
    <location>
        <begin position="45"/>
        <end position="106"/>
    </location>
</feature>
<dbReference type="EMBL" id="CP051140">
    <property type="protein sequence ID" value="QIW98285.1"/>
    <property type="molecule type" value="Genomic_DNA"/>
</dbReference>
<keyword evidence="2" id="KW-0732">Signal</keyword>
<evidence type="ECO:0000313" key="3">
    <source>
        <dbReference type="EMBL" id="QIW98285.1"/>
    </source>
</evidence>
<evidence type="ECO:0000313" key="4">
    <source>
        <dbReference type="Proteomes" id="UP000503462"/>
    </source>
</evidence>